<dbReference type="CDD" id="cd04301">
    <property type="entry name" value="NAT_SF"/>
    <property type="match status" value="1"/>
</dbReference>
<dbReference type="Proteomes" id="UP000447833">
    <property type="component" value="Unassembled WGS sequence"/>
</dbReference>
<keyword evidence="2" id="KW-0808">Transferase</keyword>
<accession>A0A845F1Z9</accession>
<dbReference type="PANTHER" id="PTHR43415:SF3">
    <property type="entry name" value="GNAT-FAMILY ACETYLTRANSFERASE"/>
    <property type="match status" value="1"/>
</dbReference>
<reference evidence="2 3" key="1">
    <citation type="submission" date="2019-11" db="EMBL/GenBank/DDBJ databases">
        <title>Genome sequences of 17 halophilic strains isolated from different environments.</title>
        <authorList>
            <person name="Furrow R.E."/>
        </authorList>
    </citation>
    <scope>NUCLEOTIDE SEQUENCE [LARGE SCALE GENOMIC DNA]</scope>
    <source>
        <strain evidence="2 3">22506_14_FS</strain>
    </source>
</reference>
<dbReference type="GO" id="GO:0016747">
    <property type="term" value="F:acyltransferase activity, transferring groups other than amino-acyl groups"/>
    <property type="evidence" value="ECO:0007669"/>
    <property type="project" value="InterPro"/>
</dbReference>
<evidence type="ECO:0000313" key="3">
    <source>
        <dbReference type="Proteomes" id="UP000447833"/>
    </source>
</evidence>
<name>A0A845F1Z9_9BACL</name>
<dbReference type="PANTHER" id="PTHR43415">
    <property type="entry name" value="SPERMIDINE N(1)-ACETYLTRANSFERASE"/>
    <property type="match status" value="1"/>
</dbReference>
<dbReference type="RefSeq" id="WP_160920232.1">
    <property type="nucleotide sequence ID" value="NZ_WMEY01000005.1"/>
</dbReference>
<organism evidence="2 3">
    <name type="scientific">Guptibacillus hwajinpoensis</name>
    <dbReference type="NCBI Taxonomy" id="208199"/>
    <lineage>
        <taxon>Bacteria</taxon>
        <taxon>Bacillati</taxon>
        <taxon>Bacillota</taxon>
        <taxon>Bacilli</taxon>
        <taxon>Bacillales</taxon>
        <taxon>Guptibacillaceae</taxon>
        <taxon>Guptibacillus</taxon>
    </lineage>
</organism>
<comment type="caution">
    <text evidence="2">The sequence shown here is derived from an EMBL/GenBank/DDBJ whole genome shotgun (WGS) entry which is preliminary data.</text>
</comment>
<proteinExistence type="predicted"/>
<sequence>MYIRQISPDDAAAFVELLREVEQDASFMLFESGERKTTVEEQRERIEKMERDRHSRIFVAERSGELIGYLIAIGGQAKRNNHSVYLVIGIRKEDQGQGVGSALFTELEKWANDQRIHRLELNVVTRNEAGLALYRKAGFEVEGLKRHSLVIDDEFVDEYYMSKLLAHN</sequence>
<dbReference type="AlphaFoldDB" id="A0A845F1Z9"/>
<dbReference type="EMBL" id="WMEY01000005">
    <property type="protein sequence ID" value="MYL64819.1"/>
    <property type="molecule type" value="Genomic_DNA"/>
</dbReference>
<feature type="domain" description="N-acetyltransferase" evidence="1">
    <location>
        <begin position="1"/>
        <end position="166"/>
    </location>
</feature>
<evidence type="ECO:0000313" key="2">
    <source>
        <dbReference type="EMBL" id="MYL64819.1"/>
    </source>
</evidence>
<dbReference type="PROSITE" id="PS51186">
    <property type="entry name" value="GNAT"/>
    <property type="match status" value="1"/>
</dbReference>
<dbReference type="Gene3D" id="3.40.630.30">
    <property type="match status" value="1"/>
</dbReference>
<dbReference type="InterPro" id="IPR000182">
    <property type="entry name" value="GNAT_dom"/>
</dbReference>
<dbReference type="InterPro" id="IPR016181">
    <property type="entry name" value="Acyl_CoA_acyltransferase"/>
</dbReference>
<protein>
    <submittedName>
        <fullName evidence="2">GNAT family N-acetyltransferase</fullName>
    </submittedName>
</protein>
<dbReference type="Pfam" id="PF00583">
    <property type="entry name" value="Acetyltransf_1"/>
    <property type="match status" value="1"/>
</dbReference>
<evidence type="ECO:0000259" key="1">
    <source>
        <dbReference type="PROSITE" id="PS51186"/>
    </source>
</evidence>
<dbReference type="SUPFAM" id="SSF55729">
    <property type="entry name" value="Acyl-CoA N-acyltransferases (Nat)"/>
    <property type="match status" value="1"/>
</dbReference>
<gene>
    <name evidence="2" type="ORF">GLW07_15785</name>
</gene>